<feature type="transmembrane region" description="Helical" evidence="1">
    <location>
        <begin position="122"/>
        <end position="150"/>
    </location>
</feature>
<evidence type="ECO:0000313" key="3">
    <source>
        <dbReference type="Proteomes" id="UP000613840"/>
    </source>
</evidence>
<sequence length="450" mass="47248">MTAIALPVAAARPARLLPGYRFELTKLLSQWRVRILLVVCLVAPGGFVAVVGGQSSLPSDTVFGRWMHATGWSGALVVLAFSCEWALPLLVSLVAGDVFAAEDRLGTWRHLLIAVRSPRRIFIAKSLASTTVIMMLMASLLVSGTAGGLISSGSRPLLGLDGTTFTASQAAVRFLLAWLLVLAPTLAFAGIGLLGSVALGRSPMGLALPAVVAVGLALMQLLPIPVPVRLALPSQGFVTWHGLFTDPPQLGPLLIGTVVALAWAAVATAGAYALFMHRDFTDLANDGSGRRIVIGGVLPLAILGLLSVVVLGIAGGGYGSGIDKAKVEQSLATSYAHLYVLQTTELHRPKITEWQLRATADCDKGGDLVVDEGAGNDWRCTVSWHLPGATAVGQAIYQLDITPDGRYVADGDGPVEVNGFFQLRAPYGAAPNPLWQFDGTVDLLKSPRKG</sequence>
<reference evidence="2" key="2">
    <citation type="submission" date="2020-09" db="EMBL/GenBank/DDBJ databases">
        <authorList>
            <person name="Sun Q."/>
            <person name="Zhou Y."/>
        </authorList>
    </citation>
    <scope>NUCLEOTIDE SEQUENCE</scope>
    <source>
        <strain evidence="2">CGMCC 4.7306</strain>
    </source>
</reference>
<feature type="transmembrane region" description="Helical" evidence="1">
    <location>
        <begin position="170"/>
        <end position="194"/>
    </location>
</feature>
<dbReference type="RefSeq" id="WP_188896810.1">
    <property type="nucleotide sequence ID" value="NZ_BMMZ01000010.1"/>
</dbReference>
<keyword evidence="1" id="KW-0472">Membrane</keyword>
<dbReference type="PANTHER" id="PTHR37305">
    <property type="entry name" value="INTEGRAL MEMBRANE PROTEIN-RELATED"/>
    <property type="match status" value="1"/>
</dbReference>
<evidence type="ECO:0000313" key="2">
    <source>
        <dbReference type="EMBL" id="GGL74983.1"/>
    </source>
</evidence>
<accession>A0A917SEK6</accession>
<keyword evidence="1" id="KW-1133">Transmembrane helix</keyword>
<feature type="transmembrane region" description="Helical" evidence="1">
    <location>
        <begin position="206"/>
        <end position="226"/>
    </location>
</feature>
<protein>
    <submittedName>
        <fullName evidence="2">ABC transporter permease</fullName>
    </submittedName>
</protein>
<feature type="transmembrane region" description="Helical" evidence="1">
    <location>
        <begin position="72"/>
        <end position="101"/>
    </location>
</feature>
<reference evidence="2" key="1">
    <citation type="journal article" date="2014" name="Int. J. Syst. Evol. Microbiol.">
        <title>Complete genome sequence of Corynebacterium casei LMG S-19264T (=DSM 44701T), isolated from a smear-ripened cheese.</title>
        <authorList>
            <consortium name="US DOE Joint Genome Institute (JGI-PGF)"/>
            <person name="Walter F."/>
            <person name="Albersmeier A."/>
            <person name="Kalinowski J."/>
            <person name="Ruckert C."/>
        </authorList>
    </citation>
    <scope>NUCLEOTIDE SEQUENCE</scope>
    <source>
        <strain evidence="2">CGMCC 4.7306</strain>
    </source>
</reference>
<organism evidence="2 3">
    <name type="scientific">Microlunatus endophyticus</name>
    <dbReference type="NCBI Taxonomy" id="1716077"/>
    <lineage>
        <taxon>Bacteria</taxon>
        <taxon>Bacillati</taxon>
        <taxon>Actinomycetota</taxon>
        <taxon>Actinomycetes</taxon>
        <taxon>Propionibacteriales</taxon>
        <taxon>Propionibacteriaceae</taxon>
        <taxon>Microlunatus</taxon>
    </lineage>
</organism>
<keyword evidence="1" id="KW-0812">Transmembrane</keyword>
<evidence type="ECO:0000256" key="1">
    <source>
        <dbReference type="SAM" id="Phobius"/>
    </source>
</evidence>
<comment type="caution">
    <text evidence="2">The sequence shown here is derived from an EMBL/GenBank/DDBJ whole genome shotgun (WGS) entry which is preliminary data.</text>
</comment>
<dbReference type="EMBL" id="BMMZ01000010">
    <property type="protein sequence ID" value="GGL74983.1"/>
    <property type="molecule type" value="Genomic_DNA"/>
</dbReference>
<dbReference type="AlphaFoldDB" id="A0A917SEK6"/>
<proteinExistence type="predicted"/>
<feature type="transmembrane region" description="Helical" evidence="1">
    <location>
        <begin position="296"/>
        <end position="318"/>
    </location>
</feature>
<gene>
    <name evidence="2" type="ORF">GCM10011575_36490</name>
</gene>
<name>A0A917SEK6_9ACTN</name>
<dbReference type="PANTHER" id="PTHR37305:SF1">
    <property type="entry name" value="MEMBRANE PROTEIN"/>
    <property type="match status" value="1"/>
</dbReference>
<keyword evidence="3" id="KW-1185">Reference proteome</keyword>
<dbReference type="Proteomes" id="UP000613840">
    <property type="component" value="Unassembled WGS sequence"/>
</dbReference>
<feature type="transmembrane region" description="Helical" evidence="1">
    <location>
        <begin position="253"/>
        <end position="275"/>
    </location>
</feature>
<feature type="transmembrane region" description="Helical" evidence="1">
    <location>
        <begin position="31"/>
        <end position="52"/>
    </location>
</feature>